<dbReference type="InterPro" id="IPR017896">
    <property type="entry name" value="4Fe4S_Fe-S-bd"/>
</dbReference>
<evidence type="ECO:0000256" key="3">
    <source>
        <dbReference type="ARBA" id="ARBA00023014"/>
    </source>
</evidence>
<keyword evidence="1" id="KW-0479">Metal-binding</keyword>
<dbReference type="Proteomes" id="UP000184536">
    <property type="component" value="Unassembled WGS sequence"/>
</dbReference>
<dbReference type="PROSITE" id="PS00198">
    <property type="entry name" value="4FE4S_FER_1"/>
    <property type="match status" value="1"/>
</dbReference>
<dbReference type="STRING" id="1121919.SAMN02745975_02300"/>
<accession>A0A1M6K3W6</accession>
<keyword evidence="2" id="KW-0408">Iron</keyword>
<dbReference type="AlphaFoldDB" id="A0A1M6K3W6"/>
<evidence type="ECO:0000313" key="6">
    <source>
        <dbReference type="Proteomes" id="UP000184536"/>
    </source>
</evidence>
<reference evidence="6" key="1">
    <citation type="submission" date="2016-11" db="EMBL/GenBank/DDBJ databases">
        <authorList>
            <person name="Varghese N."/>
            <person name="Submissions S."/>
        </authorList>
    </citation>
    <scope>NUCLEOTIDE SEQUENCE [LARGE SCALE GENOMIC DNA]</scope>
    <source>
        <strain evidence="6">DSM 17957</strain>
    </source>
</reference>
<proteinExistence type="predicted"/>
<organism evidence="5 6">
    <name type="scientific">Geosporobacter subterraneus DSM 17957</name>
    <dbReference type="NCBI Taxonomy" id="1121919"/>
    <lineage>
        <taxon>Bacteria</taxon>
        <taxon>Bacillati</taxon>
        <taxon>Bacillota</taxon>
        <taxon>Clostridia</taxon>
        <taxon>Peptostreptococcales</taxon>
        <taxon>Thermotaleaceae</taxon>
        <taxon>Geosporobacter</taxon>
    </lineage>
</organism>
<evidence type="ECO:0000256" key="1">
    <source>
        <dbReference type="ARBA" id="ARBA00022723"/>
    </source>
</evidence>
<evidence type="ECO:0000256" key="2">
    <source>
        <dbReference type="ARBA" id="ARBA00023004"/>
    </source>
</evidence>
<name>A0A1M6K3W6_9FIRM</name>
<feature type="domain" description="4Fe-4S ferredoxin-type" evidence="4">
    <location>
        <begin position="59"/>
        <end position="88"/>
    </location>
</feature>
<dbReference type="OrthoDB" id="9801699at2"/>
<dbReference type="GO" id="GO:0046872">
    <property type="term" value="F:metal ion binding"/>
    <property type="evidence" value="ECO:0007669"/>
    <property type="project" value="UniProtKB-KW"/>
</dbReference>
<sequence length="166" mass="18378">MLEKTGVPAASDLENVMPSEERLNRGPVAVIECFQNIPCNPCYTACSRNAIKEFEDINDLPNIDHEACNGCSLCVSKCPGLAIMIMDMTYSEQEALIKIPYEFLPLPKENDLVKGLDREGKPVCEAKVIKVMNPKSFDKTPILSIAVKKEFAKIVRNIGMGDEDGR</sequence>
<dbReference type="InterPro" id="IPR017900">
    <property type="entry name" value="4Fe4S_Fe_S_CS"/>
</dbReference>
<gene>
    <name evidence="5" type="ORF">SAMN02745975_02300</name>
</gene>
<evidence type="ECO:0000259" key="4">
    <source>
        <dbReference type="PROSITE" id="PS51379"/>
    </source>
</evidence>
<keyword evidence="6" id="KW-1185">Reference proteome</keyword>
<protein>
    <submittedName>
        <fullName evidence="5">4Fe-4S binding domain-containing protein</fullName>
    </submittedName>
</protein>
<keyword evidence="3" id="KW-0411">Iron-sulfur</keyword>
<dbReference type="Gene3D" id="3.30.70.20">
    <property type="match status" value="1"/>
</dbReference>
<dbReference type="Pfam" id="PF00037">
    <property type="entry name" value="Fer4"/>
    <property type="match status" value="1"/>
</dbReference>
<evidence type="ECO:0000313" key="5">
    <source>
        <dbReference type="EMBL" id="SHJ53609.1"/>
    </source>
</evidence>
<dbReference type="SUPFAM" id="SSF54862">
    <property type="entry name" value="4Fe-4S ferredoxins"/>
    <property type="match status" value="1"/>
</dbReference>
<dbReference type="GO" id="GO:0051536">
    <property type="term" value="F:iron-sulfur cluster binding"/>
    <property type="evidence" value="ECO:0007669"/>
    <property type="project" value="UniProtKB-KW"/>
</dbReference>
<dbReference type="EMBL" id="FQZV01000029">
    <property type="protein sequence ID" value="SHJ53609.1"/>
    <property type="molecule type" value="Genomic_DNA"/>
</dbReference>
<dbReference type="PROSITE" id="PS51379">
    <property type="entry name" value="4FE4S_FER_2"/>
    <property type="match status" value="1"/>
</dbReference>
<dbReference type="RefSeq" id="WP_110941425.1">
    <property type="nucleotide sequence ID" value="NZ_FQZV01000029.1"/>
</dbReference>